<dbReference type="RefSeq" id="WP_085443525.1">
    <property type="nucleotide sequence ID" value="NZ_LVJN01000020.1"/>
</dbReference>
<comment type="caution">
    <text evidence="2">The sequence shown here is derived from an EMBL/GenBank/DDBJ whole genome shotgun (WGS) entry which is preliminary data.</text>
</comment>
<evidence type="ECO:0000313" key="3">
    <source>
        <dbReference type="Proteomes" id="UP000194003"/>
    </source>
</evidence>
<gene>
    <name evidence="2" type="ORF">MAIT1_01674</name>
</gene>
<keyword evidence="3" id="KW-1185">Reference proteome</keyword>
<evidence type="ECO:0000313" key="2">
    <source>
        <dbReference type="EMBL" id="OSM01657.1"/>
    </source>
</evidence>
<reference evidence="2 3" key="1">
    <citation type="journal article" date="2016" name="BMC Genomics">
        <title>Combined genomic and structural analyses of a cultured magnetotactic bacterium reveals its niche adaptation to a dynamic environment.</title>
        <authorList>
            <person name="Araujo A.C."/>
            <person name="Morillo V."/>
            <person name="Cypriano J."/>
            <person name="Teixeira L.C."/>
            <person name="Leao P."/>
            <person name="Lyra S."/>
            <person name="Almeida L.G."/>
            <person name="Bazylinski D.A."/>
            <person name="Vasconcellos A.T."/>
            <person name="Abreu F."/>
            <person name="Lins U."/>
        </authorList>
    </citation>
    <scope>NUCLEOTIDE SEQUENCE [LARGE SCALE GENOMIC DNA]</scope>
    <source>
        <strain evidence="2 3">IT-1</strain>
    </source>
</reference>
<name>A0A1Y2K1W9_9PROT</name>
<dbReference type="STRING" id="1434232.MAIT1_01674"/>
<evidence type="ECO:0000259" key="1">
    <source>
        <dbReference type="Pfam" id="PF12571"/>
    </source>
</evidence>
<organism evidence="2 3">
    <name type="scientific">Magnetofaba australis IT-1</name>
    <dbReference type="NCBI Taxonomy" id="1434232"/>
    <lineage>
        <taxon>Bacteria</taxon>
        <taxon>Pseudomonadati</taxon>
        <taxon>Pseudomonadota</taxon>
        <taxon>Magnetococcia</taxon>
        <taxon>Magnetococcales</taxon>
        <taxon>Magnetococcaceae</taxon>
        <taxon>Magnetofaba</taxon>
    </lineage>
</organism>
<dbReference type="InterPro" id="IPR022225">
    <property type="entry name" value="Phage_tail_fibre_N"/>
</dbReference>
<proteinExistence type="predicted"/>
<protein>
    <submittedName>
        <fullName evidence="2">Putative pyocin R2 PP, tail fiber protein</fullName>
    </submittedName>
</protein>
<dbReference type="Pfam" id="PF12571">
    <property type="entry name" value="Phage_tail_fib"/>
    <property type="match status" value="1"/>
</dbReference>
<dbReference type="AlphaFoldDB" id="A0A1Y2K1W9"/>
<dbReference type="EMBL" id="LVJN01000020">
    <property type="protein sequence ID" value="OSM01657.1"/>
    <property type="molecule type" value="Genomic_DNA"/>
</dbReference>
<dbReference type="Proteomes" id="UP000194003">
    <property type="component" value="Unassembled WGS sequence"/>
</dbReference>
<dbReference type="OrthoDB" id="8596123at2"/>
<accession>A0A1Y2K1W9</accession>
<feature type="domain" description="Phage tail fibre protein N-terminal" evidence="1">
    <location>
        <begin position="7"/>
        <end position="103"/>
    </location>
</feature>
<sequence>MSTNPIIPIITQAGLTAVFNAASDGLQARITHVALGSGQYLPTDDMTALHNEVTRVPVADGRMEGDHQLHVTFLEDGTDEYWVGELGFYLENGALLALWSHETQPLTFKSASTPLHLAFDLALTALPAQSVSVTGTGQSLNLSLTTELVKSASALSRYATALLKSQLRHIQFNDRLLTMENMQ</sequence>